<feature type="non-terminal residue" evidence="1">
    <location>
        <position position="1"/>
    </location>
</feature>
<organism evidence="1">
    <name type="scientific">Tanacetum cinerariifolium</name>
    <name type="common">Dalmatian daisy</name>
    <name type="synonym">Chrysanthemum cinerariifolium</name>
    <dbReference type="NCBI Taxonomy" id="118510"/>
    <lineage>
        <taxon>Eukaryota</taxon>
        <taxon>Viridiplantae</taxon>
        <taxon>Streptophyta</taxon>
        <taxon>Embryophyta</taxon>
        <taxon>Tracheophyta</taxon>
        <taxon>Spermatophyta</taxon>
        <taxon>Magnoliopsida</taxon>
        <taxon>eudicotyledons</taxon>
        <taxon>Gunneridae</taxon>
        <taxon>Pentapetalae</taxon>
        <taxon>asterids</taxon>
        <taxon>campanulids</taxon>
        <taxon>Asterales</taxon>
        <taxon>Asteraceae</taxon>
        <taxon>Asteroideae</taxon>
        <taxon>Anthemideae</taxon>
        <taxon>Anthemidinae</taxon>
        <taxon>Tanacetum</taxon>
    </lineage>
</organism>
<accession>A0A699RTV9</accession>
<protein>
    <submittedName>
        <fullName evidence="1">Uncharacterized protein</fullName>
    </submittedName>
</protein>
<evidence type="ECO:0000313" key="1">
    <source>
        <dbReference type="EMBL" id="GFC89226.1"/>
    </source>
</evidence>
<dbReference type="AlphaFoldDB" id="A0A699RTV9"/>
<comment type="caution">
    <text evidence="1">The sequence shown here is derived from an EMBL/GenBank/DDBJ whole genome shotgun (WGS) entry which is preliminary data.</text>
</comment>
<sequence length="61" mass="6761">GKVWFRDATFIILSVTSSSHQRCDCGEMATPPNPSDSTPQNPGYNLFTHISCDLFDCNCFS</sequence>
<gene>
    <name evidence="1" type="ORF">Tci_861196</name>
</gene>
<reference evidence="1" key="1">
    <citation type="journal article" date="2019" name="Sci. Rep.">
        <title>Draft genome of Tanacetum cinerariifolium, the natural source of mosquito coil.</title>
        <authorList>
            <person name="Yamashiro T."/>
            <person name="Shiraishi A."/>
            <person name="Satake H."/>
            <person name="Nakayama K."/>
        </authorList>
    </citation>
    <scope>NUCLEOTIDE SEQUENCE</scope>
</reference>
<dbReference type="EMBL" id="BKCJ011119796">
    <property type="protein sequence ID" value="GFC89226.1"/>
    <property type="molecule type" value="Genomic_DNA"/>
</dbReference>
<name>A0A699RTV9_TANCI</name>
<proteinExistence type="predicted"/>